<dbReference type="EMBL" id="JACJKY010000026">
    <property type="protein sequence ID" value="MBM6921782.1"/>
    <property type="molecule type" value="Genomic_DNA"/>
</dbReference>
<dbReference type="AlphaFoldDB" id="A0A938X784"/>
<dbReference type="Proteomes" id="UP000774750">
    <property type="component" value="Unassembled WGS sequence"/>
</dbReference>
<evidence type="ECO:0000313" key="1">
    <source>
        <dbReference type="EMBL" id="MBM6921782.1"/>
    </source>
</evidence>
<evidence type="ECO:0000313" key="2">
    <source>
        <dbReference type="Proteomes" id="UP000774750"/>
    </source>
</evidence>
<gene>
    <name evidence="1" type="ORF">H6A12_11535</name>
</gene>
<keyword evidence="2" id="KW-1185">Reference proteome</keyword>
<comment type="caution">
    <text evidence="1">The sequence shown here is derived from an EMBL/GenBank/DDBJ whole genome shotgun (WGS) entry which is preliminary data.</text>
</comment>
<protein>
    <submittedName>
        <fullName evidence="1">Uncharacterized protein</fullName>
    </submittedName>
</protein>
<name>A0A938X784_9FIRM</name>
<reference evidence="1" key="2">
    <citation type="journal article" date="2021" name="Sci. Rep.">
        <title>The distribution of antibiotic resistance genes in chicken gut microbiota commensals.</title>
        <authorList>
            <person name="Juricova H."/>
            <person name="Matiasovicova J."/>
            <person name="Kubasova T."/>
            <person name="Cejkova D."/>
            <person name="Rychlik I."/>
        </authorList>
    </citation>
    <scope>NUCLEOTIDE SEQUENCE</scope>
    <source>
        <strain evidence="1">An559</strain>
    </source>
</reference>
<proteinExistence type="predicted"/>
<sequence>MITGKHRRELEQLKKENEQLKTFLLQKQEEERAEVLRQQQMHNFWAYDGSPQEGWDA</sequence>
<dbReference type="RefSeq" id="WP_204448036.1">
    <property type="nucleotide sequence ID" value="NZ_JACJKY010000026.1"/>
</dbReference>
<organism evidence="1 2">
    <name type="scientific">Merdimmobilis hominis</name>
    <dbReference type="NCBI Taxonomy" id="2897707"/>
    <lineage>
        <taxon>Bacteria</taxon>
        <taxon>Bacillati</taxon>
        <taxon>Bacillota</taxon>
        <taxon>Clostridia</taxon>
        <taxon>Eubacteriales</taxon>
        <taxon>Oscillospiraceae</taxon>
        <taxon>Merdimmobilis</taxon>
    </lineage>
</organism>
<reference evidence="1" key="1">
    <citation type="submission" date="2020-08" db="EMBL/GenBank/DDBJ databases">
        <authorList>
            <person name="Cejkova D."/>
            <person name="Kubasova T."/>
            <person name="Jahodarova E."/>
            <person name="Rychlik I."/>
        </authorList>
    </citation>
    <scope>NUCLEOTIDE SEQUENCE</scope>
    <source>
        <strain evidence="1">An559</strain>
    </source>
</reference>
<accession>A0A938X784</accession>